<accession>A0A2I1PC03</accession>
<dbReference type="EMBL" id="PKIZ01000005">
    <property type="protein sequence ID" value="PKZ42156.1"/>
    <property type="molecule type" value="Genomic_DNA"/>
</dbReference>
<dbReference type="AlphaFoldDB" id="A0A2I1PC03"/>
<evidence type="ECO:0000313" key="2">
    <source>
        <dbReference type="Proteomes" id="UP000234206"/>
    </source>
</evidence>
<keyword evidence="2" id="KW-1185">Reference proteome</keyword>
<name>A0A2I1PC03_9MICO</name>
<dbReference type="Proteomes" id="UP000234206">
    <property type="component" value="Unassembled WGS sequence"/>
</dbReference>
<proteinExistence type="predicted"/>
<sequence length="136" mass="14311">MVAAGFYRQSAYRLAMLAGLVANVAFGLIRSAQLSAASDSVGGTRAGYEQDQLMGFVWLSQGLLGAVNLFGATEIAGTQVVGVEADGARQKLAFDAATTTAASVLAEVGARAEVRDLAIEEPDADDVVRRLYERQR</sequence>
<protein>
    <submittedName>
        <fullName evidence="1">Uncharacterized protein</fullName>
    </submittedName>
</protein>
<gene>
    <name evidence="1" type="ORF">CYJ76_03650</name>
</gene>
<comment type="caution">
    <text evidence="1">The sequence shown here is derived from an EMBL/GenBank/DDBJ whole genome shotgun (WGS) entry which is preliminary data.</text>
</comment>
<reference evidence="1 2" key="1">
    <citation type="submission" date="2017-12" db="EMBL/GenBank/DDBJ databases">
        <title>Phylogenetic diversity of female urinary microbiome.</title>
        <authorList>
            <person name="Thomas-White K."/>
            <person name="Wolfe A.J."/>
        </authorList>
    </citation>
    <scope>NUCLEOTIDE SEQUENCE [LARGE SCALE GENOMIC DNA]</scope>
    <source>
        <strain evidence="1 2">UMB1298</strain>
    </source>
</reference>
<organism evidence="1 2">
    <name type="scientific">Kytococcus schroeteri</name>
    <dbReference type="NCBI Taxonomy" id="138300"/>
    <lineage>
        <taxon>Bacteria</taxon>
        <taxon>Bacillati</taxon>
        <taxon>Actinomycetota</taxon>
        <taxon>Actinomycetes</taxon>
        <taxon>Micrococcales</taxon>
        <taxon>Kytococcaceae</taxon>
        <taxon>Kytococcus</taxon>
    </lineage>
</organism>
<evidence type="ECO:0000313" key="1">
    <source>
        <dbReference type="EMBL" id="PKZ42156.1"/>
    </source>
</evidence>